<organism evidence="3 4">
    <name type="scientific">Curtobacterium subtropicum</name>
    <dbReference type="NCBI Taxonomy" id="3055138"/>
    <lineage>
        <taxon>Bacteria</taxon>
        <taxon>Bacillati</taxon>
        <taxon>Actinomycetota</taxon>
        <taxon>Actinomycetes</taxon>
        <taxon>Micrococcales</taxon>
        <taxon>Microbacteriaceae</taxon>
        <taxon>Curtobacterium</taxon>
    </lineage>
</organism>
<evidence type="ECO:0000259" key="2">
    <source>
        <dbReference type="Pfam" id="PF10756"/>
    </source>
</evidence>
<dbReference type="RefSeq" id="WP_289468884.1">
    <property type="nucleotide sequence ID" value="NZ_JAUCMM010000001.1"/>
</dbReference>
<dbReference type="EMBL" id="JAUCMM010000001">
    <property type="protein sequence ID" value="MDM7887129.1"/>
    <property type="molecule type" value="Genomic_DNA"/>
</dbReference>
<dbReference type="Proteomes" id="UP001235720">
    <property type="component" value="Unassembled WGS sequence"/>
</dbReference>
<dbReference type="InterPro" id="IPR019692">
    <property type="entry name" value="CFP-6_PH"/>
</dbReference>
<sequence length="167" mass="18054">MASGLVAVLGLFLLVDAVARGSWDVVWSAIGPVAAVVWALWLLTVRPVVRLDDDALTVVNPLRTTRIPWAALADVRLRWQIVVQTVDGQAVTCRGGPSIRGSRPGRRGELSVPYEPEELRTIRHRWRSRRASNPGDTAVRRAWDRPAVVSGAVVAALLVVSAVALAA</sequence>
<protein>
    <submittedName>
        <fullName evidence="3">PH domain-containing protein</fullName>
    </submittedName>
</protein>
<name>A0ABT7TE12_9MICO</name>
<keyword evidence="1" id="KW-0812">Transmembrane</keyword>
<proteinExistence type="predicted"/>
<dbReference type="Pfam" id="PF10756">
    <property type="entry name" value="bPH_6"/>
    <property type="match status" value="1"/>
</dbReference>
<keyword evidence="1" id="KW-0472">Membrane</keyword>
<evidence type="ECO:0000313" key="3">
    <source>
        <dbReference type="EMBL" id="MDM7887129.1"/>
    </source>
</evidence>
<keyword evidence="1" id="KW-1133">Transmembrane helix</keyword>
<feature type="transmembrane region" description="Helical" evidence="1">
    <location>
        <begin position="29"/>
        <end position="49"/>
    </location>
</feature>
<keyword evidence="4" id="KW-1185">Reference proteome</keyword>
<reference evidence="3 4" key="1">
    <citation type="submission" date="2023-06" db="EMBL/GenBank/DDBJ databases">
        <authorList>
            <person name="Feng G."/>
            <person name="Li J."/>
            <person name="Zhu H."/>
        </authorList>
    </citation>
    <scope>NUCLEOTIDE SEQUENCE [LARGE SCALE GENOMIC DNA]</scope>
    <source>
        <strain evidence="3 4">RHCJP20</strain>
    </source>
</reference>
<evidence type="ECO:0000313" key="4">
    <source>
        <dbReference type="Proteomes" id="UP001235720"/>
    </source>
</evidence>
<evidence type="ECO:0000256" key="1">
    <source>
        <dbReference type="SAM" id="Phobius"/>
    </source>
</evidence>
<feature type="transmembrane region" description="Helical" evidence="1">
    <location>
        <begin position="147"/>
        <end position="166"/>
    </location>
</feature>
<feature type="domain" description="Low molecular weight protein antigen 6 PH" evidence="2">
    <location>
        <begin position="46"/>
        <end position="92"/>
    </location>
</feature>
<comment type="caution">
    <text evidence="3">The sequence shown here is derived from an EMBL/GenBank/DDBJ whole genome shotgun (WGS) entry which is preliminary data.</text>
</comment>
<accession>A0ABT7TE12</accession>
<gene>
    <name evidence="3" type="ORF">QUG98_01570</name>
</gene>